<dbReference type="InterPro" id="IPR050109">
    <property type="entry name" value="HTH-type_TetR-like_transc_reg"/>
</dbReference>
<dbReference type="AlphaFoldDB" id="A0A967B3T0"/>
<gene>
    <name evidence="6" type="ORF">G9U51_13765</name>
</gene>
<evidence type="ECO:0000256" key="2">
    <source>
        <dbReference type="ARBA" id="ARBA00023125"/>
    </source>
</evidence>
<dbReference type="GO" id="GO:0000976">
    <property type="term" value="F:transcription cis-regulatory region binding"/>
    <property type="evidence" value="ECO:0007669"/>
    <property type="project" value="TreeGrafter"/>
</dbReference>
<dbReference type="PROSITE" id="PS50977">
    <property type="entry name" value="HTH_TETR_2"/>
    <property type="match status" value="1"/>
</dbReference>
<evidence type="ECO:0000313" key="6">
    <source>
        <dbReference type="EMBL" id="NHN56840.1"/>
    </source>
</evidence>
<keyword evidence="3" id="KW-0804">Transcription</keyword>
<keyword evidence="2 4" id="KW-0238">DNA-binding</keyword>
<reference evidence="6" key="1">
    <citation type="submission" date="2020-03" db="EMBL/GenBank/DDBJ databases">
        <title>Draft sequencing of Calidifontibacter sp. DB0510.</title>
        <authorList>
            <person name="Kim D.-U."/>
        </authorList>
    </citation>
    <scope>NUCLEOTIDE SEQUENCE</scope>
    <source>
        <strain evidence="6">DB0510</strain>
    </source>
</reference>
<keyword evidence="7" id="KW-1185">Reference proteome</keyword>
<accession>A0A967B3T0</accession>
<dbReference type="InterPro" id="IPR001647">
    <property type="entry name" value="HTH_TetR"/>
</dbReference>
<dbReference type="SUPFAM" id="SSF48498">
    <property type="entry name" value="Tetracyclin repressor-like, C-terminal domain"/>
    <property type="match status" value="1"/>
</dbReference>
<dbReference type="InterPro" id="IPR036271">
    <property type="entry name" value="Tet_transcr_reg_TetR-rel_C_sf"/>
</dbReference>
<keyword evidence="1" id="KW-0805">Transcription regulation</keyword>
<dbReference type="EMBL" id="JAAOIV010000010">
    <property type="protein sequence ID" value="NHN56840.1"/>
    <property type="molecule type" value="Genomic_DNA"/>
</dbReference>
<evidence type="ECO:0000256" key="1">
    <source>
        <dbReference type="ARBA" id="ARBA00023015"/>
    </source>
</evidence>
<dbReference type="Pfam" id="PF13305">
    <property type="entry name" value="TetR_C_33"/>
    <property type="match status" value="1"/>
</dbReference>
<evidence type="ECO:0000256" key="4">
    <source>
        <dbReference type="PROSITE-ProRule" id="PRU00335"/>
    </source>
</evidence>
<comment type="caution">
    <text evidence="6">The sequence shown here is derived from an EMBL/GenBank/DDBJ whole genome shotgun (WGS) entry which is preliminary data.</text>
</comment>
<dbReference type="PANTHER" id="PTHR30055">
    <property type="entry name" value="HTH-TYPE TRANSCRIPTIONAL REGULATOR RUTR"/>
    <property type="match status" value="1"/>
</dbReference>
<dbReference type="Proteomes" id="UP000744769">
    <property type="component" value="Unassembled WGS sequence"/>
</dbReference>
<protein>
    <submittedName>
        <fullName evidence="6">TetR/AcrR family transcriptional regulator</fullName>
    </submittedName>
</protein>
<organism evidence="6 7">
    <name type="scientific">Metallococcus carri</name>
    <dbReference type="NCBI Taxonomy" id="1656884"/>
    <lineage>
        <taxon>Bacteria</taxon>
        <taxon>Bacillati</taxon>
        <taxon>Actinomycetota</taxon>
        <taxon>Actinomycetes</taxon>
        <taxon>Micrococcales</taxon>
        <taxon>Dermacoccaceae</taxon>
        <taxon>Metallococcus</taxon>
    </lineage>
</organism>
<proteinExistence type="predicted"/>
<evidence type="ECO:0000259" key="5">
    <source>
        <dbReference type="PROSITE" id="PS50977"/>
    </source>
</evidence>
<dbReference type="InterPro" id="IPR009057">
    <property type="entry name" value="Homeodomain-like_sf"/>
</dbReference>
<dbReference type="Pfam" id="PF00440">
    <property type="entry name" value="TetR_N"/>
    <property type="match status" value="1"/>
</dbReference>
<name>A0A967B3T0_9MICO</name>
<evidence type="ECO:0000313" key="7">
    <source>
        <dbReference type="Proteomes" id="UP000744769"/>
    </source>
</evidence>
<dbReference type="PANTHER" id="PTHR30055:SF243">
    <property type="entry name" value="HTH-TYPE TRANSCRIPTIONAL REGULATOR RV1816"/>
    <property type="match status" value="1"/>
</dbReference>
<feature type="DNA-binding region" description="H-T-H motif" evidence="4">
    <location>
        <begin position="33"/>
        <end position="52"/>
    </location>
</feature>
<sequence length="228" mass="23893">MPTPRQVAHAEAHARILEAGRRQLAEHGADGLSLRAVARDVGMVSSAVYRYVASRDDLLTALIIEAYDAVGSAVETAAAARTTPGRRFVRAAHAIRDWGRDHPHEYALLYGTPVPGYEAPESTIAPAARVPATLATLVAAAEAAGTLDPPAPSRIPRDLAGQLRSTVGQLGLNLSPAAMLALLHGWSAIYGFVSFELTGQLKGTFDPADAAAAYEFGAIARTVGFTDA</sequence>
<dbReference type="GO" id="GO:0003700">
    <property type="term" value="F:DNA-binding transcription factor activity"/>
    <property type="evidence" value="ECO:0007669"/>
    <property type="project" value="TreeGrafter"/>
</dbReference>
<dbReference type="Gene3D" id="1.10.357.10">
    <property type="entry name" value="Tetracycline Repressor, domain 2"/>
    <property type="match status" value="1"/>
</dbReference>
<evidence type="ECO:0000256" key="3">
    <source>
        <dbReference type="ARBA" id="ARBA00023163"/>
    </source>
</evidence>
<feature type="domain" description="HTH tetR-type" evidence="5">
    <location>
        <begin position="10"/>
        <end position="70"/>
    </location>
</feature>
<dbReference type="SUPFAM" id="SSF46689">
    <property type="entry name" value="Homeodomain-like"/>
    <property type="match status" value="1"/>
</dbReference>
<dbReference type="RefSeq" id="WP_166197499.1">
    <property type="nucleotide sequence ID" value="NZ_JAAOIV010000010.1"/>
</dbReference>
<dbReference type="InterPro" id="IPR025996">
    <property type="entry name" value="MT1864/Rv1816-like_C"/>
</dbReference>